<feature type="domain" description="Alpha/beta hydrolase fold-5" evidence="1">
    <location>
        <begin position="92"/>
        <end position="261"/>
    </location>
</feature>
<protein>
    <recommendedName>
        <fullName evidence="1">Alpha/beta hydrolase fold-5 domain-containing protein</fullName>
    </recommendedName>
</protein>
<evidence type="ECO:0000259" key="1">
    <source>
        <dbReference type="Pfam" id="PF12695"/>
    </source>
</evidence>
<evidence type="ECO:0000313" key="2">
    <source>
        <dbReference type="EMBL" id="CAE4608876.1"/>
    </source>
</evidence>
<dbReference type="SUPFAM" id="SSF53474">
    <property type="entry name" value="alpha/beta-Hydrolases"/>
    <property type="match status" value="1"/>
</dbReference>
<accession>A0A6S8YWC4</accession>
<dbReference type="InterPro" id="IPR029058">
    <property type="entry name" value="AB_hydrolase_fold"/>
</dbReference>
<dbReference type="Pfam" id="PF12695">
    <property type="entry name" value="Abhydrolase_5"/>
    <property type="match status" value="1"/>
</dbReference>
<dbReference type="Gene3D" id="3.40.50.1820">
    <property type="entry name" value="alpha/beta hydrolase"/>
    <property type="match status" value="1"/>
</dbReference>
<sequence>MDLLQPSYISPTRFNDGGIEPLRLLQMEFPDYTSPPLPSAIDATPEAFRSDAAVDAARANDADGLCFTLDDPTACQITFSPPPDTAVDSKVGVIFFGGFLVDPRSYSPMMRMLSDTYGLSVSVPIFAKDLAFKVGTCESGRLSLAQRAFPDIEKWVFAGHSLGGIAAANEVWAMAGRNETDAIGGLALLASYVRQDLGCGLVDFSTEEWDWLHAASVSASHDKIVNGANFEAGKKWLPSGNNTITVNIEGGNHRQFGCYDDSERESINYKVDGVPTVSAEDQQEQAASAIAEVASYARSPTNGVSSSGSMASRFGQYMLDYFFLGRAGLWNPLLRSTNIKKMQQSALG</sequence>
<organism evidence="2">
    <name type="scientific">Ditylum brightwellii</name>
    <dbReference type="NCBI Taxonomy" id="49249"/>
    <lineage>
        <taxon>Eukaryota</taxon>
        <taxon>Sar</taxon>
        <taxon>Stramenopiles</taxon>
        <taxon>Ochrophyta</taxon>
        <taxon>Bacillariophyta</taxon>
        <taxon>Mediophyceae</taxon>
        <taxon>Lithodesmiophycidae</taxon>
        <taxon>Lithodesmiales</taxon>
        <taxon>Lithodesmiaceae</taxon>
        <taxon>Ditylum</taxon>
    </lineage>
</organism>
<dbReference type="InterPro" id="IPR029059">
    <property type="entry name" value="AB_hydrolase_5"/>
</dbReference>
<gene>
    <name evidence="2" type="ORF">DBRI00130_LOCUS15780</name>
</gene>
<proteinExistence type="predicted"/>
<dbReference type="EMBL" id="HBNS01019858">
    <property type="protein sequence ID" value="CAE4608876.1"/>
    <property type="molecule type" value="Transcribed_RNA"/>
</dbReference>
<name>A0A6S8YWC4_9STRA</name>
<reference evidence="2" key="1">
    <citation type="submission" date="2021-01" db="EMBL/GenBank/DDBJ databases">
        <authorList>
            <person name="Corre E."/>
            <person name="Pelletier E."/>
            <person name="Niang G."/>
            <person name="Scheremetjew M."/>
            <person name="Finn R."/>
            <person name="Kale V."/>
            <person name="Holt S."/>
            <person name="Cochrane G."/>
            <person name="Meng A."/>
            <person name="Brown T."/>
            <person name="Cohen L."/>
        </authorList>
    </citation>
    <scope>NUCLEOTIDE SEQUENCE</scope>
    <source>
        <strain evidence="2">GSO104</strain>
    </source>
</reference>
<dbReference type="AlphaFoldDB" id="A0A6S8YWC4"/>
<dbReference type="GO" id="GO:0016787">
    <property type="term" value="F:hydrolase activity"/>
    <property type="evidence" value="ECO:0007669"/>
    <property type="project" value="InterPro"/>
</dbReference>